<gene>
    <name evidence="3" type="ORF">SYYSPA8_26440</name>
</gene>
<sequence length="555" mass="59830">MSPRRGRPVRPPAPAPTSTRRPALAGALRPALRPALRLALAGALLATLLACTSDRPAPLTLRVLAGSELADMGPLLDDLREETGIRLRMEYRGTVDASRELVPGTYRHDLAWLASDRYLQLRQRAAGATTEPPLTTSIMRSPVVIGMKPRAAALLRARSPDRQISWADVADAAADGSIAFAMADPRHTNSGLAALIGVATAAAGTGGVLRPADVSCDRLRGFFSGHALSGTSSERLAESFVRAQDGLDALVTYEAELLSLNRSGVLRTPLEIVHPRDGMLLAEYPLLLLDPGKRAAYDRVVAWLKTPRVQKKIMERTLRRPVDPTVARAPVLSAPIGNALYFPDQQAVVDRLLADYGAARRGGPAQVLFLLDFSTSMAGRRIGELRATFAGLSGADDSRSGRFVRFHRGESLTVLRFGGRILAERTVTYRGERDLARLRAFVASDDFDGSTALWSGLDAAYRRAAGILREHPGRPLSIVLMTDGRSNAGIGLDAFLSAQRQRTGPVRDVRTYVIRYGDADAGPLRRAARATGGRLVDAAARPLLDAFKEIRGCVH</sequence>
<evidence type="ECO:0000256" key="1">
    <source>
        <dbReference type="SAM" id="MobiDB-lite"/>
    </source>
</evidence>
<accession>A0ABQ5P5N4</accession>
<comment type="caution">
    <text evidence="3">The sequence shown here is derived from an EMBL/GenBank/DDBJ whole genome shotgun (WGS) entry which is preliminary data.</text>
</comment>
<organism evidence="3 4">
    <name type="scientific">Streptomyces yaizuensis</name>
    <dbReference type="NCBI Taxonomy" id="2989713"/>
    <lineage>
        <taxon>Bacteria</taxon>
        <taxon>Bacillati</taxon>
        <taxon>Actinomycetota</taxon>
        <taxon>Actinomycetes</taxon>
        <taxon>Kitasatosporales</taxon>
        <taxon>Streptomycetaceae</taxon>
        <taxon>Streptomyces</taxon>
    </lineage>
</organism>
<dbReference type="SMART" id="SM00327">
    <property type="entry name" value="VWA"/>
    <property type="match status" value="1"/>
</dbReference>
<dbReference type="SUPFAM" id="SSF53300">
    <property type="entry name" value="vWA-like"/>
    <property type="match status" value="1"/>
</dbReference>
<dbReference type="Pfam" id="PF13531">
    <property type="entry name" value="SBP_bac_11"/>
    <property type="match status" value="1"/>
</dbReference>
<dbReference type="EMBL" id="BSBI01000012">
    <property type="protein sequence ID" value="GLF97907.1"/>
    <property type="molecule type" value="Genomic_DNA"/>
</dbReference>
<keyword evidence="4" id="KW-1185">Reference proteome</keyword>
<dbReference type="SUPFAM" id="SSF53850">
    <property type="entry name" value="Periplasmic binding protein-like II"/>
    <property type="match status" value="1"/>
</dbReference>
<dbReference type="Gene3D" id="3.40.50.410">
    <property type="entry name" value="von Willebrand factor, type A domain"/>
    <property type="match status" value="1"/>
</dbReference>
<reference evidence="3 4" key="1">
    <citation type="submission" date="2022-10" db="EMBL/GenBank/DDBJ databases">
        <title>Draft genome sequence of Streptomyces sp. YSPA8.</title>
        <authorList>
            <person name="Moriuchi R."/>
            <person name="Dohra H."/>
            <person name="Yamamura H."/>
            <person name="Kodani S."/>
        </authorList>
    </citation>
    <scope>NUCLEOTIDE SEQUENCE [LARGE SCALE GENOMIC DNA]</scope>
    <source>
        <strain evidence="3 4">YSPA8</strain>
    </source>
</reference>
<dbReference type="PROSITE" id="PS50234">
    <property type="entry name" value="VWFA"/>
    <property type="match status" value="1"/>
</dbReference>
<protein>
    <submittedName>
        <fullName evidence="3">VWA domain-containing protein</fullName>
    </submittedName>
</protein>
<dbReference type="RefSeq" id="WP_323449889.1">
    <property type="nucleotide sequence ID" value="NZ_BSBI01000012.1"/>
</dbReference>
<dbReference type="CDD" id="cd00198">
    <property type="entry name" value="vWFA"/>
    <property type="match status" value="1"/>
</dbReference>
<evidence type="ECO:0000313" key="3">
    <source>
        <dbReference type="EMBL" id="GLF97907.1"/>
    </source>
</evidence>
<evidence type="ECO:0000313" key="4">
    <source>
        <dbReference type="Proteomes" id="UP001291653"/>
    </source>
</evidence>
<feature type="region of interest" description="Disordered" evidence="1">
    <location>
        <begin position="1"/>
        <end position="21"/>
    </location>
</feature>
<name>A0ABQ5P5N4_9ACTN</name>
<dbReference type="InterPro" id="IPR002035">
    <property type="entry name" value="VWF_A"/>
</dbReference>
<dbReference type="Proteomes" id="UP001291653">
    <property type="component" value="Unassembled WGS sequence"/>
</dbReference>
<proteinExistence type="predicted"/>
<feature type="domain" description="VWFA" evidence="2">
    <location>
        <begin position="366"/>
        <end position="554"/>
    </location>
</feature>
<dbReference type="InterPro" id="IPR036465">
    <property type="entry name" value="vWFA_dom_sf"/>
</dbReference>
<evidence type="ECO:0000259" key="2">
    <source>
        <dbReference type="PROSITE" id="PS50234"/>
    </source>
</evidence>
<dbReference type="Pfam" id="PF00092">
    <property type="entry name" value="VWA"/>
    <property type="match status" value="1"/>
</dbReference>